<reference evidence="1 2" key="1">
    <citation type="submission" date="2020-03" db="EMBL/GenBank/DDBJ databases">
        <authorList>
            <consortium name="Genoscope - CEA"/>
            <person name="William W."/>
        </authorList>
    </citation>
    <scope>NUCLEOTIDE SEQUENCE [LARGE SCALE GENOMIC DNA]</scope>
    <source>
        <strain evidence="2">DSM 16959</strain>
    </source>
</reference>
<sequence length="428" mass="45809">MGNLSFDQAPAFSVPLRFFITACLFGVVTGGALVLLGPQVFLSRWMPGLLALTHLVGTGILLQVMVGACFQFVPVVTGANIAHPRLVANLVHPLLVVATLALVAAFIWQIPRLFLIAALAFVLALGGFVATMLLALARTPANSALSAAFKWPLLALGVTVALGTLLAGAMAEGQPLSHAITNVHLAWALGAWSMALLGSVATVVVPMFQITPPYPRWFERGYAPALFLVVAVGSSRTLDWSIAPTIAQVLGLALLALFAILTLVLQAKRRRKLSDTTFAYFRLSAVFMLAVTLIGWGLVGDWWGGARTELLLGLWMLLGVLLSAVSGMLYKIVPFLCWLHIQRRGPFAVAAPNMKEMIPERLARGQFVAHLLALALLTAALWMPSLTRTAGLAFALSSAWLGWNLVGALRVYRRAIDRMPASVAHSGP</sequence>
<proteinExistence type="predicted"/>
<dbReference type="AlphaFoldDB" id="A0A6S6XZN7"/>
<dbReference type="RefSeq" id="WP_145771251.1">
    <property type="nucleotide sequence ID" value="NZ_LR778301.1"/>
</dbReference>
<evidence type="ECO:0000313" key="1">
    <source>
        <dbReference type="EMBL" id="CAB1369651.1"/>
    </source>
</evidence>
<organism evidence="1 2">
    <name type="scientific">Denitratisoma oestradiolicum</name>
    <dbReference type="NCBI Taxonomy" id="311182"/>
    <lineage>
        <taxon>Bacteria</taxon>
        <taxon>Pseudomonadati</taxon>
        <taxon>Pseudomonadota</taxon>
        <taxon>Betaproteobacteria</taxon>
        <taxon>Nitrosomonadales</taxon>
        <taxon>Sterolibacteriaceae</taxon>
        <taxon>Denitratisoma</taxon>
    </lineage>
</organism>
<dbReference type="KEGG" id="doe:DENOEST_2486"/>
<dbReference type="Proteomes" id="UP000515733">
    <property type="component" value="Chromosome"/>
</dbReference>
<keyword evidence="2" id="KW-1185">Reference proteome</keyword>
<protein>
    <submittedName>
        <fullName evidence="1">Uncharacterized protein</fullName>
    </submittedName>
</protein>
<dbReference type="EMBL" id="LR778301">
    <property type="protein sequence ID" value="CAB1369651.1"/>
    <property type="molecule type" value="Genomic_DNA"/>
</dbReference>
<name>A0A6S6XZN7_9PROT</name>
<dbReference type="OrthoDB" id="5295665at2"/>
<gene>
    <name evidence="1" type="ORF">DENOEST_2486</name>
</gene>
<accession>A0A6S6XZN7</accession>
<evidence type="ECO:0000313" key="2">
    <source>
        <dbReference type="Proteomes" id="UP000515733"/>
    </source>
</evidence>